<dbReference type="InterPro" id="IPR045864">
    <property type="entry name" value="aa-tRNA-synth_II/BPL/LPL"/>
</dbReference>
<evidence type="ECO:0000256" key="15">
    <source>
        <dbReference type="HAMAP-Rule" id="MF_00283"/>
    </source>
</evidence>
<evidence type="ECO:0000256" key="2">
    <source>
        <dbReference type="ARBA" id="ARBA00008653"/>
    </source>
</evidence>
<evidence type="ECO:0000259" key="18">
    <source>
        <dbReference type="PROSITE" id="PS51447"/>
    </source>
</evidence>
<dbReference type="PANTHER" id="PTHR10947">
    <property type="entry name" value="PHENYLALANYL-TRNA SYNTHETASE BETA CHAIN AND LEUCINE-RICH REPEAT-CONTAINING PROTEIN 47"/>
    <property type="match status" value="1"/>
</dbReference>
<keyword evidence="5 16" id="KW-0820">tRNA-binding</keyword>
<dbReference type="Pfam" id="PF01588">
    <property type="entry name" value="tRNA_bind"/>
    <property type="match status" value="1"/>
</dbReference>
<evidence type="ECO:0000256" key="3">
    <source>
        <dbReference type="ARBA" id="ARBA00011209"/>
    </source>
</evidence>
<dbReference type="FunFam" id="2.40.50.140:FF:000045">
    <property type="entry name" value="Phenylalanine--tRNA ligase beta subunit"/>
    <property type="match status" value="1"/>
</dbReference>
<dbReference type="Gene3D" id="3.30.930.10">
    <property type="entry name" value="Bira Bifunctional Protein, Domain 2"/>
    <property type="match status" value="1"/>
</dbReference>
<dbReference type="Pfam" id="PF03483">
    <property type="entry name" value="B3_4"/>
    <property type="match status" value="1"/>
</dbReference>
<dbReference type="FunFam" id="3.30.70.380:FF:000001">
    <property type="entry name" value="Phenylalanine--tRNA ligase beta subunit"/>
    <property type="match status" value="1"/>
</dbReference>
<dbReference type="HAMAP" id="MF_00283">
    <property type="entry name" value="Phe_tRNA_synth_beta1"/>
    <property type="match status" value="1"/>
</dbReference>
<evidence type="ECO:0000259" key="17">
    <source>
        <dbReference type="PROSITE" id="PS50886"/>
    </source>
</evidence>
<dbReference type="SUPFAM" id="SSF54991">
    <property type="entry name" value="Anticodon-binding domain of PheRS"/>
    <property type="match status" value="1"/>
</dbReference>
<dbReference type="PATRIC" id="fig|1423722.3.peg.6"/>
<dbReference type="SMART" id="SM00873">
    <property type="entry name" value="B3_4"/>
    <property type="match status" value="1"/>
</dbReference>
<dbReference type="GO" id="GO:0006432">
    <property type="term" value="P:phenylalanyl-tRNA aminoacylation"/>
    <property type="evidence" value="ECO:0007669"/>
    <property type="project" value="UniProtKB-UniRule"/>
</dbReference>
<dbReference type="PROSITE" id="PS51483">
    <property type="entry name" value="B5"/>
    <property type="match status" value="1"/>
</dbReference>
<dbReference type="CDD" id="cd00769">
    <property type="entry name" value="PheRS_beta_core"/>
    <property type="match status" value="1"/>
</dbReference>
<dbReference type="InterPro" id="IPR004532">
    <property type="entry name" value="Phe-tRNA-ligase_IIc_bsu_bact"/>
</dbReference>
<comment type="similarity">
    <text evidence="2 15">Belongs to the phenylalanyl-tRNA synthetase beta subunit family. Type 1 subfamily.</text>
</comment>
<dbReference type="InterPro" id="IPR045060">
    <property type="entry name" value="Phe-tRNA-ligase_IIc_bsu"/>
</dbReference>
<evidence type="ECO:0000256" key="12">
    <source>
        <dbReference type="ARBA" id="ARBA00022917"/>
    </source>
</evidence>
<dbReference type="SMART" id="SM00874">
    <property type="entry name" value="B5"/>
    <property type="match status" value="1"/>
</dbReference>
<feature type="domain" description="TRNA-binding" evidence="17">
    <location>
        <begin position="39"/>
        <end position="154"/>
    </location>
</feature>
<evidence type="ECO:0000256" key="1">
    <source>
        <dbReference type="ARBA" id="ARBA00004496"/>
    </source>
</evidence>
<evidence type="ECO:0000256" key="5">
    <source>
        <dbReference type="ARBA" id="ARBA00022555"/>
    </source>
</evidence>
<dbReference type="InterPro" id="IPR009061">
    <property type="entry name" value="DNA-bd_dom_put_sf"/>
</dbReference>
<dbReference type="GO" id="GO:0140096">
    <property type="term" value="F:catalytic activity, acting on a protein"/>
    <property type="evidence" value="ECO:0007669"/>
    <property type="project" value="UniProtKB-ARBA"/>
</dbReference>
<dbReference type="Gene3D" id="3.50.40.10">
    <property type="entry name" value="Phenylalanyl-trna Synthetase, Chain B, domain 3"/>
    <property type="match status" value="1"/>
</dbReference>
<dbReference type="InterPro" id="IPR036690">
    <property type="entry name" value="Fdx_antiC-bd_sf"/>
</dbReference>
<evidence type="ECO:0000256" key="14">
    <source>
        <dbReference type="ARBA" id="ARBA00049255"/>
    </source>
</evidence>
<dbReference type="InterPro" id="IPR005121">
    <property type="entry name" value="Fdx_antiC-bd"/>
</dbReference>
<dbReference type="NCBIfam" id="TIGR00472">
    <property type="entry name" value="pheT_bact"/>
    <property type="match status" value="1"/>
</dbReference>
<dbReference type="GO" id="GO:0005524">
    <property type="term" value="F:ATP binding"/>
    <property type="evidence" value="ECO:0007669"/>
    <property type="project" value="UniProtKB-UniRule"/>
</dbReference>
<keyword evidence="8 15" id="KW-0547">Nucleotide-binding</keyword>
<evidence type="ECO:0000313" key="20">
    <source>
        <dbReference type="EMBL" id="KRK38325.1"/>
    </source>
</evidence>
<evidence type="ECO:0000256" key="7">
    <source>
        <dbReference type="ARBA" id="ARBA00022723"/>
    </source>
</evidence>
<evidence type="ECO:0000256" key="6">
    <source>
        <dbReference type="ARBA" id="ARBA00022598"/>
    </source>
</evidence>
<keyword evidence="4 15" id="KW-0963">Cytoplasm</keyword>
<comment type="cofactor">
    <cofactor evidence="15">
        <name>Mg(2+)</name>
        <dbReference type="ChEBI" id="CHEBI:18420"/>
    </cofactor>
    <text evidence="15">Binds 2 magnesium ions per tetramer.</text>
</comment>
<dbReference type="CDD" id="cd02796">
    <property type="entry name" value="tRNA_bind_bactPheRS"/>
    <property type="match status" value="1"/>
</dbReference>
<dbReference type="RefSeq" id="WP_056946378.1">
    <property type="nucleotide sequence ID" value="NZ_AZCV01000001.1"/>
</dbReference>
<evidence type="ECO:0000256" key="11">
    <source>
        <dbReference type="ARBA" id="ARBA00022884"/>
    </source>
</evidence>
<dbReference type="NCBIfam" id="NF045760">
    <property type="entry name" value="YtpR"/>
    <property type="match status" value="1"/>
</dbReference>
<protein>
    <recommendedName>
        <fullName evidence="15">Phenylalanine--tRNA ligase beta subunit</fullName>
        <ecNumber evidence="15">6.1.1.20</ecNumber>
    </recommendedName>
    <alternativeName>
        <fullName evidence="15">Phenylalanyl-tRNA synthetase beta subunit</fullName>
        <shortName evidence="15">PheRS</shortName>
    </alternativeName>
</protein>
<dbReference type="InterPro" id="IPR005146">
    <property type="entry name" value="B3/B4_tRNA-bd"/>
</dbReference>
<dbReference type="Gene3D" id="3.30.56.10">
    <property type="match status" value="2"/>
</dbReference>
<feature type="binding site" evidence="15">
    <location>
        <position position="473"/>
    </location>
    <ligand>
        <name>Mg(2+)</name>
        <dbReference type="ChEBI" id="CHEBI:18420"/>
        <note>shared with alpha subunit</note>
    </ligand>
</feature>
<dbReference type="GO" id="GO:0000287">
    <property type="term" value="F:magnesium ion binding"/>
    <property type="evidence" value="ECO:0007669"/>
    <property type="project" value="UniProtKB-UniRule"/>
</dbReference>
<keyword evidence="10 15" id="KW-0460">Magnesium</keyword>
<dbReference type="GO" id="GO:0000049">
    <property type="term" value="F:tRNA binding"/>
    <property type="evidence" value="ECO:0007669"/>
    <property type="project" value="UniProtKB-UniRule"/>
</dbReference>
<dbReference type="SUPFAM" id="SSF56037">
    <property type="entry name" value="PheT/TilS domain"/>
    <property type="match status" value="1"/>
</dbReference>
<evidence type="ECO:0000256" key="13">
    <source>
        <dbReference type="ARBA" id="ARBA00023146"/>
    </source>
</evidence>
<evidence type="ECO:0000259" key="19">
    <source>
        <dbReference type="PROSITE" id="PS51483"/>
    </source>
</evidence>
<comment type="subunit">
    <text evidence="3 15">Tetramer of two alpha and two beta subunits.</text>
</comment>
<dbReference type="FunFam" id="3.50.40.10:FF:000001">
    <property type="entry name" value="Phenylalanine--tRNA ligase beta subunit"/>
    <property type="match status" value="1"/>
</dbReference>
<dbReference type="FunFam" id="3.30.56.10:FF:000002">
    <property type="entry name" value="Phenylalanine--tRNA ligase beta subunit"/>
    <property type="match status" value="1"/>
</dbReference>
<keyword evidence="13 15" id="KW-0030">Aminoacyl-tRNA synthetase</keyword>
<dbReference type="SMART" id="SM00896">
    <property type="entry name" value="FDX-ACB"/>
    <property type="match status" value="1"/>
</dbReference>
<dbReference type="PANTHER" id="PTHR10947:SF0">
    <property type="entry name" value="PHENYLALANINE--TRNA LIGASE BETA SUBUNIT"/>
    <property type="match status" value="1"/>
</dbReference>
<dbReference type="InterPro" id="IPR012340">
    <property type="entry name" value="NA-bd_OB-fold"/>
</dbReference>
<feature type="binding site" evidence="15">
    <location>
        <position position="463"/>
    </location>
    <ligand>
        <name>Mg(2+)</name>
        <dbReference type="ChEBI" id="CHEBI:18420"/>
        <note>shared with alpha subunit</note>
    </ligand>
</feature>
<dbReference type="EMBL" id="AZCV01000001">
    <property type="protein sequence ID" value="KRK38325.1"/>
    <property type="molecule type" value="Genomic_DNA"/>
</dbReference>
<dbReference type="InterPro" id="IPR002547">
    <property type="entry name" value="tRNA-bd_dom"/>
</dbReference>
<evidence type="ECO:0000313" key="21">
    <source>
        <dbReference type="Proteomes" id="UP000050909"/>
    </source>
</evidence>
<dbReference type="Proteomes" id="UP000050909">
    <property type="component" value="Unassembled WGS sequence"/>
</dbReference>
<keyword evidence="6 15" id="KW-0436">Ligase</keyword>
<dbReference type="EC" id="6.1.1.20" evidence="15"/>
<feature type="domain" description="B5" evidence="19">
    <location>
        <begin position="407"/>
        <end position="485"/>
    </location>
</feature>
<feature type="binding site" evidence="15">
    <location>
        <position position="469"/>
    </location>
    <ligand>
        <name>Mg(2+)</name>
        <dbReference type="ChEBI" id="CHEBI:18420"/>
        <note>shared with alpha subunit</note>
    </ligand>
</feature>
<evidence type="ECO:0000256" key="10">
    <source>
        <dbReference type="ARBA" id="ARBA00022842"/>
    </source>
</evidence>
<dbReference type="InterPro" id="IPR041616">
    <property type="entry name" value="PheRS_beta_core"/>
</dbReference>
<dbReference type="Pfam" id="PF03484">
    <property type="entry name" value="B5"/>
    <property type="match status" value="1"/>
</dbReference>
<dbReference type="GO" id="GO:0009328">
    <property type="term" value="C:phenylalanine-tRNA ligase complex"/>
    <property type="evidence" value="ECO:0007669"/>
    <property type="project" value="TreeGrafter"/>
</dbReference>
<comment type="subcellular location">
    <subcellularLocation>
        <location evidence="1 15">Cytoplasm</location>
    </subcellularLocation>
</comment>
<dbReference type="PROSITE" id="PS50886">
    <property type="entry name" value="TRBD"/>
    <property type="match status" value="1"/>
</dbReference>
<comment type="caution">
    <text evidence="20">The sequence shown here is derived from an EMBL/GenBank/DDBJ whole genome shotgun (WGS) entry which is preliminary data.</text>
</comment>
<dbReference type="InterPro" id="IPR005147">
    <property type="entry name" value="tRNA_synthase_B5-dom"/>
</dbReference>
<organism evidence="20 21">
    <name type="scientific">Amylolactobacillus amylotrophicus DSM 20534</name>
    <dbReference type="NCBI Taxonomy" id="1423722"/>
    <lineage>
        <taxon>Bacteria</taxon>
        <taxon>Bacillati</taxon>
        <taxon>Bacillota</taxon>
        <taxon>Bacilli</taxon>
        <taxon>Lactobacillales</taxon>
        <taxon>Lactobacillaceae</taxon>
        <taxon>Amylolactobacillus</taxon>
    </lineage>
</organism>
<keyword evidence="9 15" id="KW-0067">ATP-binding</keyword>
<reference evidence="20 21" key="1">
    <citation type="journal article" date="2015" name="Genome Announc.">
        <title>Expanding the biotechnology potential of lactobacilli through comparative genomics of 213 strains and associated genera.</title>
        <authorList>
            <person name="Sun Z."/>
            <person name="Harris H.M."/>
            <person name="McCann A."/>
            <person name="Guo C."/>
            <person name="Argimon S."/>
            <person name="Zhang W."/>
            <person name="Yang X."/>
            <person name="Jeffery I.B."/>
            <person name="Cooney J.C."/>
            <person name="Kagawa T.F."/>
            <person name="Liu W."/>
            <person name="Song Y."/>
            <person name="Salvetti E."/>
            <person name="Wrobel A."/>
            <person name="Rasinkangas P."/>
            <person name="Parkhill J."/>
            <person name="Rea M.C."/>
            <person name="O'Sullivan O."/>
            <person name="Ritari J."/>
            <person name="Douillard F.P."/>
            <person name="Paul Ross R."/>
            <person name="Yang R."/>
            <person name="Briner A.E."/>
            <person name="Felis G.E."/>
            <person name="de Vos W.M."/>
            <person name="Barrangou R."/>
            <person name="Klaenhammer T.R."/>
            <person name="Caufield P.W."/>
            <person name="Cui Y."/>
            <person name="Zhang H."/>
            <person name="O'Toole P.W."/>
        </authorList>
    </citation>
    <scope>NUCLEOTIDE SEQUENCE [LARGE SCALE GENOMIC DNA]</scope>
    <source>
        <strain evidence="20 21">DSM 20534</strain>
    </source>
</reference>
<dbReference type="SUPFAM" id="SSF55681">
    <property type="entry name" value="Class II aaRS and biotin synthetases"/>
    <property type="match status" value="1"/>
</dbReference>
<keyword evidence="12 15" id="KW-0648">Protein biosynthesis</keyword>
<evidence type="ECO:0000256" key="16">
    <source>
        <dbReference type="PROSITE-ProRule" id="PRU00209"/>
    </source>
</evidence>
<comment type="catalytic activity">
    <reaction evidence="14 15">
        <text>tRNA(Phe) + L-phenylalanine + ATP = L-phenylalanyl-tRNA(Phe) + AMP + diphosphate + H(+)</text>
        <dbReference type="Rhea" id="RHEA:19413"/>
        <dbReference type="Rhea" id="RHEA-COMP:9668"/>
        <dbReference type="Rhea" id="RHEA-COMP:9699"/>
        <dbReference type="ChEBI" id="CHEBI:15378"/>
        <dbReference type="ChEBI" id="CHEBI:30616"/>
        <dbReference type="ChEBI" id="CHEBI:33019"/>
        <dbReference type="ChEBI" id="CHEBI:58095"/>
        <dbReference type="ChEBI" id="CHEBI:78442"/>
        <dbReference type="ChEBI" id="CHEBI:78531"/>
        <dbReference type="ChEBI" id="CHEBI:456215"/>
        <dbReference type="EC" id="6.1.1.20"/>
    </reaction>
</comment>
<sequence>MLVSYNWLKDYLDLEIDPNELANEVTLTGIEIASVTHLAAGLKKIVAGHVVGLAPHPDSDHLQVAQVDVGEAEPIQIVCGAPNIANGQTVIVALHGARIAGNEKIKRSKMRGVVSNGMICSLQEIGFDESVVPKDYADGIYVFEEEIAPGTPVYEALGMDDYVLDFDITPNRADTLSMEGAAYEVGAITNQLPTIKHHEPIEALGQWQDDFTVTVDKQLTHKYLLRKIHGIQIKKSPMWFQRRLMSAGVRPINNVVDITNYVMLVTGQPLHAFDAGVIKTNRIDVRLAQKGEQITLLNGNEIELDEADLLITDGEQPIGLAGVMGGMDSEITTDTQDVLLESAIFDGSHIRKTAQRHNLRSEASNRFEKGLNWDNTRNAADLAAYLLEQLADGQTYEGLVVGQDEEKPQLTINVSTDHVNHVLGTEITTEQIATIFSRLGFSYQKSASATAVLEVNVPNRRFDIFIEADLIEEVARIYGYDNLPATLPSGMQTLGGYSKRETLINHWKNLLQNQGLIETINYSLTDETKSKLFTKNQNGLIKVEWPLNSSRTAMRQNLLSGLLDAVAYNVARSQKDLRLYEQGRVFDQFGQSFDEYEHIAAVYTGDAIETNWQHITQKTDFYYVKGQVEYLLDQMGVLDTVAFKELVLDGMHATRTAGVYLGEQLIGFVGQVDPSITKKMKAHDVYGFELNLEPLLESERETVTTKPAPKFPAIKRDLSLLVSATTPNAVIEDVIFKNAGKDLLSLTVFDVYAGAKIAHDQKSIAYQLVFQNEARTLTDSEIEEAMDKITASLRSELQIVVR</sequence>
<evidence type="ECO:0000256" key="8">
    <source>
        <dbReference type="ARBA" id="ARBA00022741"/>
    </source>
</evidence>
<dbReference type="Gene3D" id="2.40.50.140">
    <property type="entry name" value="Nucleic acid-binding proteins"/>
    <property type="match status" value="1"/>
</dbReference>
<dbReference type="GO" id="GO:0004826">
    <property type="term" value="F:phenylalanine-tRNA ligase activity"/>
    <property type="evidence" value="ECO:0007669"/>
    <property type="project" value="UniProtKB-UniRule"/>
</dbReference>
<keyword evidence="21" id="KW-1185">Reference proteome</keyword>
<feature type="binding site" evidence="15">
    <location>
        <position position="472"/>
    </location>
    <ligand>
        <name>Mg(2+)</name>
        <dbReference type="ChEBI" id="CHEBI:18420"/>
        <note>shared with alpha subunit</note>
    </ligand>
</feature>
<dbReference type="AlphaFoldDB" id="A0A0R1GW52"/>
<gene>
    <name evidence="15" type="primary">pheT</name>
    <name evidence="20" type="ORF">FC62_GL000006</name>
</gene>
<dbReference type="Gene3D" id="3.30.70.380">
    <property type="entry name" value="Ferrodoxin-fold anticodon-binding domain"/>
    <property type="match status" value="1"/>
</dbReference>
<dbReference type="InterPro" id="IPR033714">
    <property type="entry name" value="tRNA_bind_bactPheRS"/>
</dbReference>
<dbReference type="GO" id="GO:0016740">
    <property type="term" value="F:transferase activity"/>
    <property type="evidence" value="ECO:0007669"/>
    <property type="project" value="UniProtKB-ARBA"/>
</dbReference>
<keyword evidence="11 16" id="KW-0694">RNA-binding</keyword>
<dbReference type="SUPFAM" id="SSF50249">
    <property type="entry name" value="Nucleic acid-binding proteins"/>
    <property type="match status" value="1"/>
</dbReference>
<feature type="domain" description="FDX-ACB" evidence="18">
    <location>
        <begin position="709"/>
        <end position="802"/>
    </location>
</feature>
<dbReference type="PROSITE" id="PS51447">
    <property type="entry name" value="FDX_ACB"/>
    <property type="match status" value="1"/>
</dbReference>
<evidence type="ECO:0000256" key="4">
    <source>
        <dbReference type="ARBA" id="ARBA00022490"/>
    </source>
</evidence>
<dbReference type="SUPFAM" id="SSF46955">
    <property type="entry name" value="Putative DNA-binding domain"/>
    <property type="match status" value="1"/>
</dbReference>
<dbReference type="Pfam" id="PF03147">
    <property type="entry name" value="FDX-ACB"/>
    <property type="match status" value="1"/>
</dbReference>
<dbReference type="InterPro" id="IPR020825">
    <property type="entry name" value="Phe-tRNA_synthase-like_B3/B4"/>
</dbReference>
<name>A0A0R1GW52_9LACO</name>
<accession>A0A0R1GW52</accession>
<dbReference type="Pfam" id="PF17759">
    <property type="entry name" value="tRNA_synthFbeta"/>
    <property type="match status" value="1"/>
</dbReference>
<proteinExistence type="inferred from homology"/>
<evidence type="ECO:0000256" key="9">
    <source>
        <dbReference type="ARBA" id="ARBA00022840"/>
    </source>
</evidence>
<keyword evidence="7 15" id="KW-0479">Metal-binding</keyword>